<protein>
    <submittedName>
        <fullName evidence="2">Uncharacterized protein</fullName>
    </submittedName>
</protein>
<sequence>MQYRLLHRASAEMENETGEQSVGRDSWREQTGLTQEDLVDAESGDQPCTSKQPGLEQSGARQLAVVVV</sequence>
<proteinExistence type="predicted"/>
<organism evidence="2 3">
    <name type="scientific">Portunus trituberculatus</name>
    <name type="common">Swimming crab</name>
    <name type="synonym">Neptunus trituberculatus</name>
    <dbReference type="NCBI Taxonomy" id="210409"/>
    <lineage>
        <taxon>Eukaryota</taxon>
        <taxon>Metazoa</taxon>
        <taxon>Ecdysozoa</taxon>
        <taxon>Arthropoda</taxon>
        <taxon>Crustacea</taxon>
        <taxon>Multicrustacea</taxon>
        <taxon>Malacostraca</taxon>
        <taxon>Eumalacostraca</taxon>
        <taxon>Eucarida</taxon>
        <taxon>Decapoda</taxon>
        <taxon>Pleocyemata</taxon>
        <taxon>Brachyura</taxon>
        <taxon>Eubrachyura</taxon>
        <taxon>Portunoidea</taxon>
        <taxon>Portunidae</taxon>
        <taxon>Portuninae</taxon>
        <taxon>Portunus</taxon>
    </lineage>
</organism>
<evidence type="ECO:0000313" key="3">
    <source>
        <dbReference type="Proteomes" id="UP000324222"/>
    </source>
</evidence>
<comment type="caution">
    <text evidence="2">The sequence shown here is derived from an EMBL/GenBank/DDBJ whole genome shotgun (WGS) entry which is preliminary data.</text>
</comment>
<dbReference type="AlphaFoldDB" id="A0A5B7HXI6"/>
<accession>A0A5B7HXI6</accession>
<dbReference type="EMBL" id="VSRR010039414">
    <property type="protein sequence ID" value="MPC74663.1"/>
    <property type="molecule type" value="Genomic_DNA"/>
</dbReference>
<feature type="region of interest" description="Disordered" evidence="1">
    <location>
        <begin position="1"/>
        <end position="60"/>
    </location>
</feature>
<keyword evidence="3" id="KW-1185">Reference proteome</keyword>
<evidence type="ECO:0000256" key="1">
    <source>
        <dbReference type="SAM" id="MobiDB-lite"/>
    </source>
</evidence>
<evidence type="ECO:0000313" key="2">
    <source>
        <dbReference type="EMBL" id="MPC74663.1"/>
    </source>
</evidence>
<reference evidence="2 3" key="1">
    <citation type="submission" date="2019-05" db="EMBL/GenBank/DDBJ databases">
        <title>Another draft genome of Portunus trituberculatus and its Hox gene families provides insights of decapod evolution.</title>
        <authorList>
            <person name="Jeong J.-H."/>
            <person name="Song I."/>
            <person name="Kim S."/>
            <person name="Choi T."/>
            <person name="Kim D."/>
            <person name="Ryu S."/>
            <person name="Kim W."/>
        </authorList>
    </citation>
    <scope>NUCLEOTIDE SEQUENCE [LARGE SCALE GENOMIC DNA]</scope>
    <source>
        <tissue evidence="2">Muscle</tissue>
    </source>
</reference>
<name>A0A5B7HXI6_PORTR</name>
<gene>
    <name evidence="2" type="ORF">E2C01_069033</name>
</gene>
<dbReference type="Proteomes" id="UP000324222">
    <property type="component" value="Unassembled WGS sequence"/>
</dbReference>